<dbReference type="InterPro" id="IPR037128">
    <property type="entry name" value="Quinolinate_PRibosylTase_N_sf"/>
</dbReference>
<dbReference type="PANTHER" id="PTHR32179:SF3">
    <property type="entry name" value="NICOTINATE-NUCLEOTIDE PYROPHOSPHORYLASE [CARBOXYLATING]"/>
    <property type="match status" value="1"/>
</dbReference>
<comment type="function">
    <text evidence="1">Involved in the catabolism of quinolinic acid (QA).</text>
</comment>
<dbReference type="Proteomes" id="UP000434052">
    <property type="component" value="Unassembled WGS sequence"/>
</dbReference>
<dbReference type="InterPro" id="IPR027277">
    <property type="entry name" value="NadC/ModD"/>
</dbReference>
<dbReference type="InterPro" id="IPR004393">
    <property type="entry name" value="NadC"/>
</dbReference>
<evidence type="ECO:0000256" key="1">
    <source>
        <dbReference type="ARBA" id="ARBA00003237"/>
    </source>
</evidence>
<evidence type="ECO:0000256" key="9">
    <source>
        <dbReference type="PIRNR" id="PIRNR006250"/>
    </source>
</evidence>
<dbReference type="UniPathway" id="UPA00253">
    <property type="reaction ID" value="UER00331"/>
</dbReference>
<dbReference type="Pfam" id="PF01729">
    <property type="entry name" value="QRPTase_C"/>
    <property type="match status" value="1"/>
</dbReference>
<dbReference type="PIRSF" id="PIRSF006250">
    <property type="entry name" value="NadC_ModD"/>
    <property type="match status" value="1"/>
</dbReference>
<dbReference type="GO" id="GO:0004514">
    <property type="term" value="F:nicotinate-nucleotide diphosphorylase (carboxylating) activity"/>
    <property type="evidence" value="ECO:0007669"/>
    <property type="project" value="UniProtKB-EC"/>
</dbReference>
<dbReference type="InterPro" id="IPR002638">
    <property type="entry name" value="Quinolinate_PRibosylTrfase_C"/>
</dbReference>
<keyword evidence="7 9" id="KW-0808">Transferase</keyword>
<dbReference type="OrthoDB" id="9782546at2"/>
<comment type="pathway">
    <text evidence="2">Cofactor biosynthesis; NAD(+) biosynthesis; nicotinate D-ribonucleotide from quinolinate: step 1/1.</text>
</comment>
<keyword evidence="6 9" id="KW-0328">Glycosyltransferase</keyword>
<reference evidence="12 13" key="1">
    <citation type="submission" date="2018-06" db="EMBL/GenBank/DDBJ databases">
        <title>Complete genome of Desulfovibrio marinus P48SEP.</title>
        <authorList>
            <person name="Crispim J.S."/>
            <person name="Vidigal P.M.P."/>
            <person name="Silva L.C.F."/>
            <person name="Araujo L.C."/>
            <person name="Laguardia C.N."/>
            <person name="Dias R.S."/>
            <person name="Sousa M.P."/>
            <person name="Paula S.O."/>
            <person name="Silva C."/>
        </authorList>
    </citation>
    <scope>NUCLEOTIDE SEQUENCE [LARGE SCALE GENOMIC DNA]</scope>
    <source>
        <strain evidence="12 13">P48SEP</strain>
    </source>
</reference>
<dbReference type="RefSeq" id="WP_144234484.1">
    <property type="nucleotide sequence ID" value="NZ_QMIF01000003.1"/>
</dbReference>
<accession>A0A6P1ZIS7</accession>
<evidence type="ECO:0000256" key="7">
    <source>
        <dbReference type="ARBA" id="ARBA00022679"/>
    </source>
</evidence>
<evidence type="ECO:0000256" key="2">
    <source>
        <dbReference type="ARBA" id="ARBA00004893"/>
    </source>
</evidence>
<sequence>MSASSLPAFDAFFSGPAREYLLRALDLAIEEDGEDLTSKALFTSERFTAVVVAKQQCVVAGLPMVPIVLERTATHIGAEHSWNLTMNAKDGDTLEYGDELFQLEGDALLLLTAERIILNFLCHLSGIATLTRRYVDELAGSGVTLLDTRKTLPGLRYPEKYATVVGGAQNHRKNLSEMIMLKDNHIDRAGGIIPATAMVRKAYCPCPPIEAECRTLDEVREAVEARVDRIMLDNMGPETIREALALIPDDIESELSGGVSLETLAELAATGPDFISVGRLTHSAPTADLSMRMRRTS</sequence>
<evidence type="ECO:0000313" key="13">
    <source>
        <dbReference type="Proteomes" id="UP000434052"/>
    </source>
</evidence>
<dbReference type="Pfam" id="PF02749">
    <property type="entry name" value="QRPTase_N"/>
    <property type="match status" value="1"/>
</dbReference>
<dbReference type="Gene3D" id="3.90.1170.20">
    <property type="entry name" value="Quinolinate phosphoribosyl transferase, N-terminal domain"/>
    <property type="match status" value="1"/>
</dbReference>
<dbReference type="AlphaFoldDB" id="A0A6P1ZIS7"/>
<evidence type="ECO:0000256" key="3">
    <source>
        <dbReference type="ARBA" id="ARBA00009400"/>
    </source>
</evidence>
<evidence type="ECO:0000256" key="4">
    <source>
        <dbReference type="ARBA" id="ARBA00011944"/>
    </source>
</evidence>
<name>A0A6P1ZIS7_9BACT</name>
<dbReference type="InterPro" id="IPR013785">
    <property type="entry name" value="Aldolase_TIM"/>
</dbReference>
<proteinExistence type="inferred from homology"/>
<evidence type="ECO:0000313" key="12">
    <source>
        <dbReference type="EMBL" id="TVM34881.1"/>
    </source>
</evidence>
<dbReference type="SUPFAM" id="SSF51690">
    <property type="entry name" value="Nicotinate/Quinolinate PRTase C-terminal domain-like"/>
    <property type="match status" value="1"/>
</dbReference>
<comment type="similarity">
    <text evidence="3 9">Belongs to the NadC/ModD family.</text>
</comment>
<dbReference type="CDD" id="cd01572">
    <property type="entry name" value="QPRTase"/>
    <property type="match status" value="1"/>
</dbReference>
<feature type="domain" description="Quinolinate phosphoribosyl transferase C-terminal" evidence="10">
    <location>
        <begin position="127"/>
        <end position="292"/>
    </location>
</feature>
<evidence type="ECO:0000259" key="11">
    <source>
        <dbReference type="Pfam" id="PF02749"/>
    </source>
</evidence>
<dbReference type="PANTHER" id="PTHR32179">
    <property type="entry name" value="NICOTINATE-NUCLEOTIDE PYROPHOSPHORYLASE [CARBOXYLATING]"/>
    <property type="match status" value="1"/>
</dbReference>
<dbReference type="FunFam" id="3.20.20.70:FF:000030">
    <property type="entry name" value="Nicotinate-nucleotide pyrophosphorylase, carboxylating"/>
    <property type="match status" value="1"/>
</dbReference>
<evidence type="ECO:0000256" key="5">
    <source>
        <dbReference type="ARBA" id="ARBA00022642"/>
    </source>
</evidence>
<dbReference type="GO" id="GO:0034213">
    <property type="term" value="P:quinolinate catabolic process"/>
    <property type="evidence" value="ECO:0007669"/>
    <property type="project" value="TreeGrafter"/>
</dbReference>
<dbReference type="NCBIfam" id="TIGR00078">
    <property type="entry name" value="nadC"/>
    <property type="match status" value="1"/>
</dbReference>
<keyword evidence="5" id="KW-0662">Pyridine nucleotide biosynthesis</keyword>
<dbReference type="InterPro" id="IPR022412">
    <property type="entry name" value="Quinolinate_PRibosylTrfase_N"/>
</dbReference>
<protein>
    <recommendedName>
        <fullName evidence="4">nicotinate-nucleotide diphosphorylase (carboxylating)</fullName>
        <ecNumber evidence="4">2.4.2.19</ecNumber>
    </recommendedName>
    <alternativeName>
        <fullName evidence="8">Quinolinate phosphoribosyltransferase [decarboxylating]</fullName>
    </alternativeName>
</protein>
<comment type="caution">
    <text evidence="12">The sequence shown here is derived from an EMBL/GenBank/DDBJ whole genome shotgun (WGS) entry which is preliminary data.</text>
</comment>
<evidence type="ECO:0000259" key="10">
    <source>
        <dbReference type="Pfam" id="PF01729"/>
    </source>
</evidence>
<evidence type="ECO:0000256" key="6">
    <source>
        <dbReference type="ARBA" id="ARBA00022676"/>
    </source>
</evidence>
<dbReference type="Gene3D" id="3.20.20.70">
    <property type="entry name" value="Aldolase class I"/>
    <property type="match status" value="1"/>
</dbReference>
<feature type="domain" description="Quinolinate phosphoribosyl transferase N-terminal" evidence="11">
    <location>
        <begin position="35"/>
        <end position="125"/>
    </location>
</feature>
<organism evidence="12 13">
    <name type="scientific">Oceanidesulfovibrio marinus</name>
    <dbReference type="NCBI Taxonomy" id="370038"/>
    <lineage>
        <taxon>Bacteria</taxon>
        <taxon>Pseudomonadati</taxon>
        <taxon>Thermodesulfobacteriota</taxon>
        <taxon>Desulfovibrionia</taxon>
        <taxon>Desulfovibrionales</taxon>
        <taxon>Desulfovibrionaceae</taxon>
        <taxon>Oceanidesulfovibrio</taxon>
    </lineage>
</organism>
<gene>
    <name evidence="12" type="primary">nadC</name>
    <name evidence="12" type="ORF">DQK91_05580</name>
</gene>
<dbReference type="SUPFAM" id="SSF54675">
    <property type="entry name" value="Nicotinate/Quinolinate PRTase N-terminal domain-like"/>
    <property type="match status" value="1"/>
</dbReference>
<dbReference type="GO" id="GO:0009435">
    <property type="term" value="P:NAD+ biosynthetic process"/>
    <property type="evidence" value="ECO:0007669"/>
    <property type="project" value="UniProtKB-UniPathway"/>
</dbReference>
<dbReference type="GO" id="GO:0005737">
    <property type="term" value="C:cytoplasm"/>
    <property type="evidence" value="ECO:0007669"/>
    <property type="project" value="TreeGrafter"/>
</dbReference>
<dbReference type="InterPro" id="IPR036068">
    <property type="entry name" value="Nicotinate_pribotase-like_C"/>
</dbReference>
<dbReference type="EC" id="2.4.2.19" evidence="4"/>
<evidence type="ECO:0000256" key="8">
    <source>
        <dbReference type="ARBA" id="ARBA00033102"/>
    </source>
</evidence>
<dbReference type="EMBL" id="QMIF01000003">
    <property type="protein sequence ID" value="TVM34881.1"/>
    <property type="molecule type" value="Genomic_DNA"/>
</dbReference>